<feature type="region of interest" description="Disordered" evidence="1">
    <location>
        <begin position="620"/>
        <end position="663"/>
    </location>
</feature>
<accession>A0A4C1WX70</accession>
<feature type="region of interest" description="Disordered" evidence="1">
    <location>
        <begin position="327"/>
        <end position="363"/>
    </location>
</feature>
<dbReference type="Proteomes" id="UP000299102">
    <property type="component" value="Unassembled WGS sequence"/>
</dbReference>
<evidence type="ECO:0000256" key="1">
    <source>
        <dbReference type="SAM" id="MobiDB-lite"/>
    </source>
</evidence>
<reference evidence="3 4" key="1">
    <citation type="journal article" date="2019" name="Commun. Biol.">
        <title>The bagworm genome reveals a unique fibroin gene that provides high tensile strength.</title>
        <authorList>
            <person name="Kono N."/>
            <person name="Nakamura H."/>
            <person name="Ohtoshi R."/>
            <person name="Tomita M."/>
            <person name="Numata K."/>
            <person name="Arakawa K."/>
        </authorList>
    </citation>
    <scope>NUCLEOTIDE SEQUENCE [LARGE SCALE GENOMIC DNA]</scope>
</reference>
<feature type="region of interest" description="Disordered" evidence="1">
    <location>
        <begin position="889"/>
        <end position="946"/>
    </location>
</feature>
<feature type="domain" description="Mos1 transposase HTH" evidence="2">
    <location>
        <begin position="112"/>
        <end position="148"/>
    </location>
</feature>
<feature type="compositionally biased region" description="Basic residues" evidence="1">
    <location>
        <begin position="891"/>
        <end position="901"/>
    </location>
</feature>
<feature type="region of interest" description="Disordered" evidence="1">
    <location>
        <begin position="272"/>
        <end position="299"/>
    </location>
</feature>
<dbReference type="STRING" id="151549.A0A4C1WX70"/>
<keyword evidence="4" id="KW-1185">Reference proteome</keyword>
<dbReference type="InterPro" id="IPR041426">
    <property type="entry name" value="Mos1_HTH"/>
</dbReference>
<dbReference type="InterPro" id="IPR036397">
    <property type="entry name" value="RNaseH_sf"/>
</dbReference>
<dbReference type="InterPro" id="IPR052709">
    <property type="entry name" value="Transposase-MT_Hybrid"/>
</dbReference>
<feature type="compositionally biased region" description="Polar residues" evidence="1">
    <location>
        <begin position="336"/>
        <end position="348"/>
    </location>
</feature>
<sequence>MSSRDNGESSLKKDTRSTNGLHLEDWDAMPETNNGHVEAPHIPTYTYHNTNHSHTLLEQPAVVAKSEPAPTQPPTVSLESYVSTHQHQPMGMSGSLSAAQSQYLSQLTQQSQRHDNIEAHRLLVEAYNEAALSWRTCREWFQKFKNGDFDIEGKDRSGRPKIYEDAELEKILEEDSSQTQKEHALTLEVTQYDKIILLHDNARLHVAVPVKNYLKELDWEVLPHPPYSPDIAPSNYHLFRSMARALSAVVHIMWKYQKLGVYTSNYGVYGSSDITSQRKPQRARVPPPSKIPSTAVEMPGGTDNTSGAFLDVQFGALEPDALVDAPAAAAPAPSAHQTKQVTSQNETQPAVAHEPAADPHAYSNSTSILNDSLSVVETTSSSQSVVVENNTTSATSLDKQLTVSMKQLNVGVSDVPASSGVAGTGVGVAAVANSASSAAVAATAVHAQQPQYAQSHHRPKTVGQPSVYPGHHAVSHHPPVYGANVYAPQVNSTNASLTAASAMTGTAYPPTVTLPQYHTPTINSYQFVACGDLAHVTIISHKILDSVLRVSRHHQPLGGPAAVSFTVTPRVQCQLFAASGLPLSSQMPITVSNYKTSSSASVYGGSALYTAAPYNAYQPAHQPKLPTKDNTQYDSAVASSNSLTSTATTQAPSAKVTTTTVSSGSGNAGAGGAAYVPAAQPAAFYTPQQPAAGQYAAYEEAQMMRGTLPHHMGTYYEMGYGVGAAREGTFGLGSGERFGRTDAASPQQVAAAALPPGYAFAYYQGPPPTTYQYGVYPTAYGGGGSSVTGVTGVSGNATGKVSTYTQQQPPYDVHDTYKAGTYVIAGPYTGNSSKTAAGATAAELTNTMYAKAHVTLNKVNSYEKATFPGTPPPFGAASHHQLYIQAPHPGAQHHHAHHHQPQHQGESGAVAGVGGGARGGGGAGAGSTKAAGNKPAYSQSYWAPTN</sequence>
<feature type="compositionally biased region" description="Low complexity" evidence="1">
    <location>
        <begin position="635"/>
        <end position="663"/>
    </location>
</feature>
<dbReference type="Pfam" id="PF17906">
    <property type="entry name" value="HTH_48"/>
    <property type="match status" value="1"/>
</dbReference>
<dbReference type="InterPro" id="IPR022166">
    <property type="entry name" value="UBAP2/Lig"/>
</dbReference>
<feature type="compositionally biased region" description="Basic and acidic residues" evidence="1">
    <location>
        <begin position="1"/>
        <end position="16"/>
    </location>
</feature>
<dbReference type="Pfam" id="PF12478">
    <property type="entry name" value="UBAP2-Lig"/>
    <property type="match status" value="1"/>
</dbReference>
<feature type="region of interest" description="Disordered" evidence="1">
    <location>
        <begin position="1"/>
        <end position="48"/>
    </location>
</feature>
<feature type="compositionally biased region" description="Gly residues" evidence="1">
    <location>
        <begin position="911"/>
        <end position="925"/>
    </location>
</feature>
<gene>
    <name evidence="3" type="ORF">EVAR_90053_1</name>
</gene>
<dbReference type="PANTHER" id="PTHR46060:SF1">
    <property type="entry name" value="MARINER MOS1 TRANSPOSASE-LIKE PROTEIN"/>
    <property type="match status" value="1"/>
</dbReference>
<name>A0A4C1WX70_EUMVA</name>
<evidence type="ECO:0000313" key="3">
    <source>
        <dbReference type="EMBL" id="GBP54769.1"/>
    </source>
</evidence>
<dbReference type="PANTHER" id="PTHR46060">
    <property type="entry name" value="MARINER MOS1 TRANSPOSASE-LIKE PROTEIN"/>
    <property type="match status" value="1"/>
</dbReference>
<dbReference type="AlphaFoldDB" id="A0A4C1WX70"/>
<dbReference type="Gene3D" id="3.30.420.10">
    <property type="entry name" value="Ribonuclease H-like superfamily/Ribonuclease H"/>
    <property type="match status" value="1"/>
</dbReference>
<dbReference type="GO" id="GO:0003676">
    <property type="term" value="F:nucleic acid binding"/>
    <property type="evidence" value="ECO:0007669"/>
    <property type="project" value="InterPro"/>
</dbReference>
<dbReference type="OrthoDB" id="5918007at2759"/>
<evidence type="ECO:0000313" key="4">
    <source>
        <dbReference type="Proteomes" id="UP000299102"/>
    </source>
</evidence>
<proteinExistence type="predicted"/>
<dbReference type="EMBL" id="BGZK01000654">
    <property type="protein sequence ID" value="GBP54769.1"/>
    <property type="molecule type" value="Genomic_DNA"/>
</dbReference>
<comment type="caution">
    <text evidence="3">The sequence shown here is derived from an EMBL/GenBank/DDBJ whole genome shotgun (WGS) entry which is preliminary data.</text>
</comment>
<protein>
    <submittedName>
        <fullName evidence="3">Mariner Mos1 transposase</fullName>
    </submittedName>
</protein>
<feature type="compositionally biased region" description="Polar residues" evidence="1">
    <location>
        <begin position="936"/>
        <end position="946"/>
    </location>
</feature>
<evidence type="ECO:0000259" key="2">
    <source>
        <dbReference type="Pfam" id="PF17906"/>
    </source>
</evidence>
<organism evidence="3 4">
    <name type="scientific">Eumeta variegata</name>
    <name type="common">Bagworm moth</name>
    <name type="synonym">Eumeta japonica</name>
    <dbReference type="NCBI Taxonomy" id="151549"/>
    <lineage>
        <taxon>Eukaryota</taxon>
        <taxon>Metazoa</taxon>
        <taxon>Ecdysozoa</taxon>
        <taxon>Arthropoda</taxon>
        <taxon>Hexapoda</taxon>
        <taxon>Insecta</taxon>
        <taxon>Pterygota</taxon>
        <taxon>Neoptera</taxon>
        <taxon>Endopterygota</taxon>
        <taxon>Lepidoptera</taxon>
        <taxon>Glossata</taxon>
        <taxon>Ditrysia</taxon>
        <taxon>Tineoidea</taxon>
        <taxon>Psychidae</taxon>
        <taxon>Oiketicinae</taxon>
        <taxon>Eumeta</taxon>
    </lineage>
</organism>
<dbReference type="Gene3D" id="1.10.10.1450">
    <property type="match status" value="1"/>
</dbReference>